<keyword evidence="2" id="KW-1185">Reference proteome</keyword>
<name>A0AC60QTF9_IXOPE</name>
<sequence>MPVTILRASSGFCTLPMFLEQPPEVGAVFIVAIAICEDIDKVLIAPSQNLAVAPKLQEFSFSSQTAMGKRAQVTCAVLEGDGPLDFSWTKDGSPLGHRATVRQLTDSSLLSLDAVVVGDIGNYTCVVSSPTGSDSYTAVLSVKGTPKVHSFGFPPDLLLGDETGAHCVVRKDGTGSVSILWRKDGVEMKSNDRITVSTPTTSSSTLTIRRIQPGDIGNYTCIASSVQGSSEVTVPLTVTGKSLAFASDFCTLPLSLLWGFSVAPKLQDFAFSSQIAVGKKAQVHCAVLEGDGPFDFSWTKDGSPLGHRATVRQLTDSSVLSLDAVVVGDIGNYTCVVSSPTGSDSYTAALSVKGAPKVHSFGFPPDLRLGGETIAVCVLTREGSGPVSISWFKDGGKLDSSDRITVMVQTTSSSTLTIRRIQPGDIGNYTCIARTAQGSSEVTVPLTVLGTLKVHSFGFPPDLILGDEAGAHCAVRKDGSGSVSILWRKDDVEVDSNDRITVSMPTTSSSTLTIRRIEPGDIGNYTCIASSVQGSSEVTVPLTVTVAPNLQEFTFSSQVTIGKRAQVHCTVFEGDGPFEFSWLKDGTPLGHGVTIRQLTESSSLLTLDVVTVGDIGNYTCVVSSPTGSDSYTAVLSVKEPPKLREFSFPDDLSVNEETTLNCFVRRGTEPYRFAWFKNAVPLVPNDRMSVAQVSGRMTTLTFRNVSPEDVANYTCQVSNPAGKDTVSATLHVTGISSAGRQMPPSMSWWKGNREIQAGARLSLSRPSPNSLALSIRDLRPEDVGNYTCAAVGLEGVSGNVTVALVVVDLPKPQSLGFPTDLGLGDEAVVTCFAKKSSSLPANPLSLSWHKDGAPISSEARISLVRVSQNSLALSIKSVLPEDIGNYTCVAEGPTGSSTVTVPLLVSDMSLKPQSLGFPPDLAMGNDAVATCFVRTLSGQEAPVVSWLRNDVPIRDDGRRIFLHKPSPSSVTLAIRDVRPDDVGNYTCLAGDADDLLKPQSFGFPTDLGLGDEAVVTCFAKKSSSGPANQPSLSWRKDGAPISSQARISLARLSQNSLSLSIKGVLPEDIGNYTCVAEGPTGSSTVTVPLLVSGVSLRPQSFGFPSDLAMGNDAVATCFVRTLSGQEAPLVSWLRNGVPIRDDGRRISLLRPSPSSVTLAIRSVRLDDIGNYTCLAGDGDGSRGTSSVTVPLLVTASDFHRTFGLGDEAVAACFAKRKNPQRENSLDVFWSKGDRLLTTGTRVSQVKTSASSVTLSIPDIQAEDVANYTCAVRDTEGSQSITVPLIVSGKA</sequence>
<evidence type="ECO:0000313" key="1">
    <source>
        <dbReference type="EMBL" id="KAG0441550.1"/>
    </source>
</evidence>
<dbReference type="Proteomes" id="UP000805193">
    <property type="component" value="Unassembled WGS sequence"/>
</dbReference>
<reference evidence="1 2" key="1">
    <citation type="journal article" date="2020" name="Cell">
        <title>Large-Scale Comparative Analyses of Tick Genomes Elucidate Their Genetic Diversity and Vector Capacities.</title>
        <authorList>
            <consortium name="Tick Genome and Microbiome Consortium (TIGMIC)"/>
            <person name="Jia N."/>
            <person name="Wang J."/>
            <person name="Shi W."/>
            <person name="Du L."/>
            <person name="Sun Y."/>
            <person name="Zhan W."/>
            <person name="Jiang J.F."/>
            <person name="Wang Q."/>
            <person name="Zhang B."/>
            <person name="Ji P."/>
            <person name="Bell-Sakyi L."/>
            <person name="Cui X.M."/>
            <person name="Yuan T.T."/>
            <person name="Jiang B.G."/>
            <person name="Yang W.F."/>
            <person name="Lam T.T."/>
            <person name="Chang Q.C."/>
            <person name="Ding S.J."/>
            <person name="Wang X.J."/>
            <person name="Zhu J.G."/>
            <person name="Ruan X.D."/>
            <person name="Zhao L."/>
            <person name="Wei J.T."/>
            <person name="Ye R.Z."/>
            <person name="Que T.C."/>
            <person name="Du C.H."/>
            <person name="Zhou Y.H."/>
            <person name="Cheng J.X."/>
            <person name="Dai P.F."/>
            <person name="Guo W.B."/>
            <person name="Han X.H."/>
            <person name="Huang E.J."/>
            <person name="Li L.F."/>
            <person name="Wei W."/>
            <person name="Gao Y.C."/>
            <person name="Liu J.Z."/>
            <person name="Shao H.Z."/>
            <person name="Wang X."/>
            <person name="Wang C.C."/>
            <person name="Yang T.C."/>
            <person name="Huo Q.B."/>
            <person name="Li W."/>
            <person name="Chen H.Y."/>
            <person name="Chen S.E."/>
            <person name="Zhou L.G."/>
            <person name="Ni X.B."/>
            <person name="Tian J.H."/>
            <person name="Sheng Y."/>
            <person name="Liu T."/>
            <person name="Pan Y.S."/>
            <person name="Xia L.Y."/>
            <person name="Li J."/>
            <person name="Zhao F."/>
            <person name="Cao W.C."/>
        </authorList>
    </citation>
    <scope>NUCLEOTIDE SEQUENCE [LARGE SCALE GENOMIC DNA]</scope>
    <source>
        <strain evidence="1">Iper-2018</strain>
    </source>
</reference>
<dbReference type="EMBL" id="JABSTQ010004626">
    <property type="protein sequence ID" value="KAG0441550.1"/>
    <property type="molecule type" value="Genomic_DNA"/>
</dbReference>
<comment type="caution">
    <text evidence="1">The sequence shown here is derived from an EMBL/GenBank/DDBJ whole genome shotgun (WGS) entry which is preliminary data.</text>
</comment>
<proteinExistence type="predicted"/>
<evidence type="ECO:0000313" key="2">
    <source>
        <dbReference type="Proteomes" id="UP000805193"/>
    </source>
</evidence>
<organism evidence="1 2">
    <name type="scientific">Ixodes persulcatus</name>
    <name type="common">Taiga tick</name>
    <dbReference type="NCBI Taxonomy" id="34615"/>
    <lineage>
        <taxon>Eukaryota</taxon>
        <taxon>Metazoa</taxon>
        <taxon>Ecdysozoa</taxon>
        <taxon>Arthropoda</taxon>
        <taxon>Chelicerata</taxon>
        <taxon>Arachnida</taxon>
        <taxon>Acari</taxon>
        <taxon>Parasitiformes</taxon>
        <taxon>Ixodida</taxon>
        <taxon>Ixodoidea</taxon>
        <taxon>Ixodidae</taxon>
        <taxon>Ixodinae</taxon>
        <taxon>Ixodes</taxon>
    </lineage>
</organism>
<protein>
    <submittedName>
        <fullName evidence="1">Uncharacterized protein</fullName>
    </submittedName>
</protein>
<gene>
    <name evidence="1" type="ORF">HPB47_015915</name>
</gene>
<accession>A0AC60QTF9</accession>